<evidence type="ECO:0000313" key="4">
    <source>
        <dbReference type="EMBL" id="MWA01835.1"/>
    </source>
</evidence>
<keyword evidence="2" id="KW-0119">Carbohydrate metabolism</keyword>
<keyword evidence="1" id="KW-0326">Glycosidase</keyword>
<dbReference type="Gene3D" id="2.60.40.10">
    <property type="entry name" value="Immunoglobulins"/>
    <property type="match status" value="1"/>
</dbReference>
<dbReference type="CDD" id="cd00063">
    <property type="entry name" value="FN3"/>
    <property type="match status" value="1"/>
</dbReference>
<protein>
    <recommendedName>
        <fullName evidence="6">Fibronectin type-III domain-containing protein</fullName>
    </recommendedName>
</protein>
<feature type="compositionally biased region" description="Basic and acidic residues" evidence="3">
    <location>
        <begin position="11"/>
        <end position="28"/>
    </location>
</feature>
<comment type="caution">
    <text evidence="4">The sequence shown here is derived from an EMBL/GenBank/DDBJ whole genome shotgun (WGS) entry which is preliminary data.</text>
</comment>
<gene>
    <name evidence="4" type="ORF">F8568_015940</name>
</gene>
<name>A0A6I4MBN9_9ACTN</name>
<keyword evidence="2" id="KW-0624">Polysaccharide degradation</keyword>
<evidence type="ECO:0000256" key="3">
    <source>
        <dbReference type="SAM" id="MobiDB-lite"/>
    </source>
</evidence>
<feature type="compositionally biased region" description="Low complexity" evidence="3">
    <location>
        <begin position="29"/>
        <end position="38"/>
    </location>
</feature>
<feature type="region of interest" description="Disordered" evidence="3">
    <location>
        <begin position="1"/>
        <end position="60"/>
    </location>
</feature>
<dbReference type="RefSeq" id="WP_151594325.1">
    <property type="nucleotide sequence ID" value="NZ_WBMS02000011.1"/>
</dbReference>
<dbReference type="GO" id="GO:0000272">
    <property type="term" value="P:polysaccharide catabolic process"/>
    <property type="evidence" value="ECO:0007669"/>
    <property type="project" value="UniProtKB-KW"/>
</dbReference>
<reference evidence="4" key="1">
    <citation type="submission" date="2019-12" db="EMBL/GenBank/DDBJ databases">
        <title>Actinomadura physcomitrii sp. nov., a novel actinomycete isolated from moss [Physcomitrium sphaericum (Ludw) Fuernr].</title>
        <authorList>
            <person name="Zhuang X."/>
        </authorList>
    </citation>
    <scope>NUCLEOTIDE SEQUENCE [LARGE SCALE GENOMIC DNA]</scope>
    <source>
        <strain evidence="4">LD22</strain>
    </source>
</reference>
<dbReference type="AlphaFoldDB" id="A0A6I4MBN9"/>
<evidence type="ECO:0000256" key="1">
    <source>
        <dbReference type="ARBA" id="ARBA00023295"/>
    </source>
</evidence>
<evidence type="ECO:0000313" key="5">
    <source>
        <dbReference type="Proteomes" id="UP000462055"/>
    </source>
</evidence>
<dbReference type="Proteomes" id="UP000462055">
    <property type="component" value="Unassembled WGS sequence"/>
</dbReference>
<dbReference type="EMBL" id="WBMS02000011">
    <property type="protein sequence ID" value="MWA01835.1"/>
    <property type="molecule type" value="Genomic_DNA"/>
</dbReference>
<dbReference type="InterPro" id="IPR013783">
    <property type="entry name" value="Ig-like_fold"/>
</dbReference>
<dbReference type="SUPFAM" id="SSF49265">
    <property type="entry name" value="Fibronectin type III"/>
    <property type="match status" value="1"/>
</dbReference>
<feature type="compositionally biased region" description="Low complexity" evidence="3">
    <location>
        <begin position="1"/>
        <end position="10"/>
    </location>
</feature>
<dbReference type="InterPro" id="IPR036116">
    <property type="entry name" value="FN3_sf"/>
</dbReference>
<evidence type="ECO:0008006" key="6">
    <source>
        <dbReference type="Google" id="ProtNLM"/>
    </source>
</evidence>
<dbReference type="InterPro" id="IPR003961">
    <property type="entry name" value="FN3_dom"/>
</dbReference>
<keyword evidence="5" id="KW-1185">Reference proteome</keyword>
<keyword evidence="1" id="KW-0378">Hydrolase</keyword>
<organism evidence="4 5">
    <name type="scientific">Actinomadura physcomitrii</name>
    <dbReference type="NCBI Taxonomy" id="2650748"/>
    <lineage>
        <taxon>Bacteria</taxon>
        <taxon>Bacillati</taxon>
        <taxon>Actinomycetota</taxon>
        <taxon>Actinomycetes</taxon>
        <taxon>Streptosporangiales</taxon>
        <taxon>Thermomonosporaceae</taxon>
        <taxon>Actinomadura</taxon>
    </lineage>
</organism>
<proteinExistence type="predicted"/>
<dbReference type="GO" id="GO:0016798">
    <property type="term" value="F:hydrolase activity, acting on glycosyl bonds"/>
    <property type="evidence" value="ECO:0007669"/>
    <property type="project" value="UniProtKB-KW"/>
</dbReference>
<evidence type="ECO:0000256" key="2">
    <source>
        <dbReference type="ARBA" id="ARBA00023326"/>
    </source>
</evidence>
<sequence length="149" mass="15486">MAAAAGQGQRADAERRPAGERDRCRDDASSPPAGSRPSAGGGEQPPTEAQLAAARPRRLAARAVGRTAVLTWTLPEGARGLPLLVRQQPAGSAPVQSAAANSRSFTVPGPKPKVRYCFKVGAVVRLRQGKAPDVAWSPPACVHKPRTAP</sequence>
<accession>A0A6I4MBN9</accession>